<dbReference type="AlphaFoldDB" id="A0A6N3X3Y4"/>
<feature type="non-terminal residue" evidence="1">
    <location>
        <position position="177"/>
    </location>
</feature>
<dbReference type="EMBL" id="JXUO01000241">
    <property type="protein sequence ID" value="KKZ12737.1"/>
    <property type="molecule type" value="Genomic_DNA"/>
</dbReference>
<evidence type="ECO:0000313" key="2">
    <source>
        <dbReference type="Proteomes" id="UP000035054"/>
    </source>
</evidence>
<evidence type="ECO:0008006" key="3">
    <source>
        <dbReference type="Google" id="ProtNLM"/>
    </source>
</evidence>
<reference evidence="1 2" key="1">
    <citation type="submission" date="2015-01" db="EMBL/GenBank/DDBJ databases">
        <title>Lifestyle Evolution in Cyanobacterial Symbionts of Sponges.</title>
        <authorList>
            <person name="Burgsdorf I."/>
            <person name="Slaby B.M."/>
            <person name="Handley K.M."/>
            <person name="Haber M."/>
            <person name="Blom J."/>
            <person name="Marshall C.W."/>
            <person name="Gilbert J.A."/>
            <person name="Hentschel U."/>
            <person name="Steindler L."/>
        </authorList>
    </citation>
    <scope>NUCLEOTIDE SEQUENCE [LARGE SCALE GENOMIC DNA]</scope>
    <source>
        <strain evidence="1">142</strain>
    </source>
</reference>
<gene>
    <name evidence="1" type="ORF">TH68_07355</name>
</gene>
<proteinExistence type="predicted"/>
<sequence length="177" mass="18278">MGSDVSVDTDGVLVGKQTTVSFSTSNWDTEQTVTVAAAEDDNITSEEVTLTHSTTSVGSTYSASKNLRVSVIDNDTSGLVLSAVELSVEEADSTTYTVRLATEPSGPVTVTVSGMGSGVSVDTDGGMAEEQTTLSFTTSNWDREQPVTVSAAADDNAFSEEVRLSHSASGGGYDSVT</sequence>
<comment type="caution">
    <text evidence="1">The sequence shown here is derived from an EMBL/GenBank/DDBJ whole genome shotgun (WGS) entry which is preliminary data.</text>
</comment>
<accession>A0A6N3X3Y4</accession>
<dbReference type="Proteomes" id="UP000035054">
    <property type="component" value="Unassembled WGS sequence"/>
</dbReference>
<protein>
    <recommendedName>
        <fullName evidence="3">Calx-beta domain-containing protein</fullName>
    </recommendedName>
</protein>
<organism evidence="1 2">
    <name type="scientific">Candidatus Synechococcus spongiarum 142</name>
    <dbReference type="NCBI Taxonomy" id="1608213"/>
    <lineage>
        <taxon>Bacteria</taxon>
        <taxon>Bacillati</taxon>
        <taxon>Cyanobacteriota</taxon>
        <taxon>Cyanophyceae</taxon>
        <taxon>Synechococcales</taxon>
        <taxon>Synechococcaceae</taxon>
        <taxon>Synechococcus</taxon>
    </lineage>
</organism>
<name>A0A6N3X3Y4_9SYNE</name>
<evidence type="ECO:0000313" key="1">
    <source>
        <dbReference type="EMBL" id="KKZ12737.1"/>
    </source>
</evidence>